<organism evidence="2">
    <name type="scientific">Plasmodium chabaudi adami</name>
    <dbReference type="NCBI Taxonomy" id="5826"/>
    <lineage>
        <taxon>Eukaryota</taxon>
        <taxon>Sar</taxon>
        <taxon>Alveolata</taxon>
        <taxon>Apicomplexa</taxon>
        <taxon>Aconoidasida</taxon>
        <taxon>Haemosporida</taxon>
        <taxon>Plasmodiidae</taxon>
        <taxon>Plasmodium</taxon>
        <taxon>Plasmodium (Vinckeia)</taxon>
    </lineage>
</organism>
<dbReference type="EMBL" id="FMIN01000375">
    <property type="protein sequence ID" value="SCL90440.1"/>
    <property type="molecule type" value="Genomic_DNA"/>
</dbReference>
<name>A0A1C6WPA5_PLACE</name>
<evidence type="ECO:0000256" key="1">
    <source>
        <dbReference type="SAM" id="MobiDB-lite"/>
    </source>
</evidence>
<sequence length="442" mass="51183">ILQLQKNKLTENLNNLKEIEQYVSDKKITFLHTVNGNTNSNFNALKEIYDNIISRENKAHDIENINNKENENIMLYTDTITKLTEKIQDILNFVTTHENDNNIIKQHIQDIDENDVSKIKEILKSTIQSFQQIQNKINEIKTQFYGNNNINSIIITISQNANDVKTLFSKDLTIENELVQIQNRLENIKNAAHESRSEQMVQYTNAIHKYIEQQFKKIENNPDQNEIDSTMENIRNYNKESEVKLQQILNYKNEFASIIPEITNLIALIKSKYGNNNISYTVAIKHEENAQNILNDLNKSQNILTQSINQNKKNIEDLGYKKQGIHNNNNLHTANKDQEISQIKYPNNTSHNDNDDAKYKNYHHSNSDKTGSSKTKSSGDSIKYAGAIAFGLVACYAVANFQKKDDTNEMDLDNDEGFCHEAESKYFEREDEIIEINMNEDY</sequence>
<dbReference type="Proteomes" id="UP000507536">
    <property type="component" value="Unassembled WGS sequence"/>
</dbReference>
<reference evidence="2" key="1">
    <citation type="submission" date="2016-08" db="EMBL/GenBank/DDBJ databases">
        <authorList>
            <consortium name="Pathogen Informatics"/>
        </authorList>
    </citation>
    <scope>NUCLEOTIDE SEQUENCE</scope>
    <source>
        <strain evidence="2">DS</strain>
    </source>
</reference>
<gene>
    <name evidence="2" type="primary">Pc235</name>
    <name evidence="2" type="ORF">PCHDS_000533200</name>
</gene>
<feature type="non-terminal residue" evidence="2">
    <location>
        <position position="1"/>
    </location>
</feature>
<feature type="compositionally biased region" description="Low complexity" evidence="1">
    <location>
        <begin position="368"/>
        <end position="378"/>
    </location>
</feature>
<feature type="region of interest" description="Disordered" evidence="1">
    <location>
        <begin position="344"/>
        <end position="378"/>
    </location>
</feature>
<proteinExistence type="predicted"/>
<protein>
    <submittedName>
        <fullName evidence="2">Reticulocyte binding protein, putative</fullName>
    </submittedName>
</protein>
<evidence type="ECO:0000313" key="2">
    <source>
        <dbReference type="EMBL" id="SCL90440.1"/>
    </source>
</evidence>
<dbReference type="AlphaFoldDB" id="A0A1C6WPA5"/>
<accession>A0A1C6WPA5</accession>